<comment type="caution">
    <text evidence="1">The sequence shown here is derived from an EMBL/GenBank/DDBJ whole genome shotgun (WGS) entry which is preliminary data.</text>
</comment>
<protein>
    <submittedName>
        <fullName evidence="1">Uncharacterized protein</fullName>
    </submittedName>
</protein>
<dbReference type="EMBL" id="VDCV01000017">
    <property type="protein sequence ID" value="KAB5515836.1"/>
    <property type="molecule type" value="Genomic_DNA"/>
</dbReference>
<dbReference type="Proteomes" id="UP000326939">
    <property type="component" value="Chromosome 17"/>
</dbReference>
<organism evidence="1 2">
    <name type="scientific">Salix brachista</name>
    <dbReference type="NCBI Taxonomy" id="2182728"/>
    <lineage>
        <taxon>Eukaryota</taxon>
        <taxon>Viridiplantae</taxon>
        <taxon>Streptophyta</taxon>
        <taxon>Embryophyta</taxon>
        <taxon>Tracheophyta</taxon>
        <taxon>Spermatophyta</taxon>
        <taxon>Magnoliopsida</taxon>
        <taxon>eudicotyledons</taxon>
        <taxon>Gunneridae</taxon>
        <taxon>Pentapetalae</taxon>
        <taxon>rosids</taxon>
        <taxon>fabids</taxon>
        <taxon>Malpighiales</taxon>
        <taxon>Salicaceae</taxon>
        <taxon>Saliceae</taxon>
        <taxon>Salix</taxon>
    </lineage>
</organism>
<evidence type="ECO:0000313" key="1">
    <source>
        <dbReference type="EMBL" id="KAB5515836.1"/>
    </source>
</evidence>
<dbReference type="PANTHER" id="PTHR34204">
    <property type="entry name" value="RNA-BINDING ASCH DOMAIN PROTEIN"/>
    <property type="match status" value="1"/>
</dbReference>
<dbReference type="PANTHER" id="PTHR34204:SF2">
    <property type="entry name" value="RNA-BINDING ASCH DOMAIN PROTEIN"/>
    <property type="match status" value="1"/>
</dbReference>
<accession>A0A5N5JBK6</accession>
<sequence length="151" mass="17165">MERFNLGLSKNFCINLLEEDPNDISCHCPATDSFDGAAQYALYKRLASALYHSVKFGDLCRIYVKMMFGEDSNLKLKNENWNQLIKEKGLELINNWAGRYDSCKQNCVVLKVEMLQAESLKKVLPGVKTVEEGKPSSVLEFMLCCRNNVLS</sequence>
<evidence type="ECO:0000313" key="2">
    <source>
        <dbReference type="Proteomes" id="UP000326939"/>
    </source>
</evidence>
<keyword evidence="2" id="KW-1185">Reference proteome</keyword>
<reference evidence="2" key="1">
    <citation type="journal article" date="2019" name="Gigascience">
        <title>De novo genome assembly of the endangered Acer yangbiense, a plant species with extremely small populations endemic to Yunnan Province, China.</title>
        <authorList>
            <person name="Yang J."/>
            <person name="Wariss H.M."/>
            <person name="Tao L."/>
            <person name="Zhang R."/>
            <person name="Yun Q."/>
            <person name="Hollingsworth P."/>
            <person name="Dao Z."/>
            <person name="Luo G."/>
            <person name="Guo H."/>
            <person name="Ma Y."/>
            <person name="Sun W."/>
        </authorList>
    </citation>
    <scope>NUCLEOTIDE SEQUENCE [LARGE SCALE GENOMIC DNA]</scope>
    <source>
        <strain evidence="2">cv. br00</strain>
    </source>
</reference>
<name>A0A5N5JBK6_9ROSI</name>
<dbReference type="AlphaFoldDB" id="A0A5N5JBK6"/>
<proteinExistence type="predicted"/>
<gene>
    <name evidence="1" type="ORF">DKX38_026484</name>
</gene>